<accession>A0A6A4RWH3</accession>
<name>A0A6A4RWH3_SCOMX</name>
<evidence type="ECO:0000313" key="2">
    <source>
        <dbReference type="EMBL" id="KAF0023720.1"/>
    </source>
</evidence>
<feature type="compositionally biased region" description="Basic and acidic residues" evidence="1">
    <location>
        <begin position="88"/>
        <end position="106"/>
    </location>
</feature>
<sequence length="128" mass="14199">MVFLCRIEPTTARGCRHFQVTSGRKFQSQDSDVRGRFEASDCSVGAEEEKEEEVQCGGGCGLVIFGTGGNCGGCITWDSFQGFCKKERKENSAEGTSKREGEREDGTEQLLDADEREQEDVKKEEDKV</sequence>
<gene>
    <name evidence="2" type="ORF">F2P81_024350</name>
</gene>
<dbReference type="Proteomes" id="UP000438429">
    <property type="component" value="Unassembled WGS sequence"/>
</dbReference>
<evidence type="ECO:0000313" key="3">
    <source>
        <dbReference type="Proteomes" id="UP000438429"/>
    </source>
</evidence>
<evidence type="ECO:0000256" key="1">
    <source>
        <dbReference type="SAM" id="MobiDB-lite"/>
    </source>
</evidence>
<comment type="caution">
    <text evidence="2">The sequence shown here is derived from an EMBL/GenBank/DDBJ whole genome shotgun (WGS) entry which is preliminary data.</text>
</comment>
<reference evidence="2 3" key="1">
    <citation type="submission" date="2019-06" db="EMBL/GenBank/DDBJ databases">
        <title>Draft genomes of female and male turbot (Scophthalmus maximus).</title>
        <authorList>
            <person name="Xu H."/>
            <person name="Xu X.-W."/>
            <person name="Shao C."/>
            <person name="Chen S."/>
        </authorList>
    </citation>
    <scope>NUCLEOTIDE SEQUENCE [LARGE SCALE GENOMIC DNA]</scope>
    <source>
        <strain evidence="2">Ysfricsl-2016a</strain>
        <tissue evidence="2">Blood</tissue>
    </source>
</reference>
<feature type="compositionally biased region" description="Basic and acidic residues" evidence="1">
    <location>
        <begin position="119"/>
        <end position="128"/>
    </location>
</feature>
<protein>
    <submittedName>
        <fullName evidence="2">Uncharacterized protein</fullName>
    </submittedName>
</protein>
<feature type="region of interest" description="Disordered" evidence="1">
    <location>
        <begin position="88"/>
        <end position="128"/>
    </location>
</feature>
<proteinExistence type="predicted"/>
<organism evidence="2 3">
    <name type="scientific">Scophthalmus maximus</name>
    <name type="common">Turbot</name>
    <name type="synonym">Psetta maxima</name>
    <dbReference type="NCBI Taxonomy" id="52904"/>
    <lineage>
        <taxon>Eukaryota</taxon>
        <taxon>Metazoa</taxon>
        <taxon>Chordata</taxon>
        <taxon>Craniata</taxon>
        <taxon>Vertebrata</taxon>
        <taxon>Euteleostomi</taxon>
        <taxon>Actinopterygii</taxon>
        <taxon>Neopterygii</taxon>
        <taxon>Teleostei</taxon>
        <taxon>Neoteleostei</taxon>
        <taxon>Acanthomorphata</taxon>
        <taxon>Carangaria</taxon>
        <taxon>Pleuronectiformes</taxon>
        <taxon>Pleuronectoidei</taxon>
        <taxon>Scophthalmidae</taxon>
        <taxon>Scophthalmus</taxon>
    </lineage>
</organism>
<dbReference type="EMBL" id="VEVO01000022">
    <property type="protein sequence ID" value="KAF0023720.1"/>
    <property type="molecule type" value="Genomic_DNA"/>
</dbReference>
<dbReference type="AlphaFoldDB" id="A0A6A4RWH3"/>
<feature type="compositionally biased region" description="Acidic residues" evidence="1">
    <location>
        <begin position="107"/>
        <end position="118"/>
    </location>
</feature>